<sequence>MSQDIINEVYFLLSSILMGIIITFVYDFLLIWRRLLRHSPFFVSLEDFVFWVACAIAVFYMLYEENDGILRWFAVFGAAMGMLIYKRVIGNHFVKIISTCIEKEIYVIRKILGFLFKPIIWLLKKLKKFCTDLLKKQRKLAKYTKKKLTVCIKMLKITLCKH</sequence>
<feature type="transmembrane region" description="Helical" evidence="1">
    <location>
        <begin position="12"/>
        <end position="32"/>
    </location>
</feature>
<dbReference type="STRING" id="1469948.GCA_000732725_03230"/>
<dbReference type="NCBIfam" id="TIGR02893">
    <property type="entry name" value="spore_yabQ"/>
    <property type="match status" value="1"/>
</dbReference>
<dbReference type="Pfam" id="PF09578">
    <property type="entry name" value="Spore_YabQ"/>
    <property type="match status" value="1"/>
</dbReference>
<dbReference type="EMBL" id="SLUO01000022">
    <property type="protein sequence ID" value="TCL54125.1"/>
    <property type="molecule type" value="Genomic_DNA"/>
</dbReference>
<dbReference type="AlphaFoldDB" id="A0A4R1QPA2"/>
<feature type="transmembrane region" description="Helical" evidence="1">
    <location>
        <begin position="69"/>
        <end position="85"/>
    </location>
</feature>
<evidence type="ECO:0000313" key="3">
    <source>
        <dbReference type="Proteomes" id="UP000295718"/>
    </source>
</evidence>
<protein>
    <submittedName>
        <fullName evidence="2">Spore cortex biosynthesis protein YabQ</fullName>
    </submittedName>
</protein>
<accession>A0A4R1QPA2</accession>
<comment type="caution">
    <text evidence="2">The sequence shown here is derived from an EMBL/GenBank/DDBJ whole genome shotgun (WGS) entry which is preliminary data.</text>
</comment>
<gene>
    <name evidence="2" type="ORF">EDD76_12244</name>
</gene>
<reference evidence="2 3" key="1">
    <citation type="submission" date="2019-03" db="EMBL/GenBank/DDBJ databases">
        <title>Genomic Encyclopedia of Type Strains, Phase IV (KMG-IV): sequencing the most valuable type-strain genomes for metagenomic binning, comparative biology and taxonomic classification.</title>
        <authorList>
            <person name="Goeker M."/>
        </authorList>
    </citation>
    <scope>NUCLEOTIDE SEQUENCE [LARGE SCALE GENOMIC DNA]</scope>
    <source>
        <strain evidence="2 3">DSM 100556</strain>
    </source>
</reference>
<keyword evidence="1" id="KW-0812">Transmembrane</keyword>
<feature type="transmembrane region" description="Helical" evidence="1">
    <location>
        <begin position="44"/>
        <end position="63"/>
    </location>
</feature>
<dbReference type="Proteomes" id="UP000295718">
    <property type="component" value="Unassembled WGS sequence"/>
</dbReference>
<organism evidence="2 3">
    <name type="scientific">Kineothrix alysoides</name>
    <dbReference type="NCBI Taxonomy" id="1469948"/>
    <lineage>
        <taxon>Bacteria</taxon>
        <taxon>Bacillati</taxon>
        <taxon>Bacillota</taxon>
        <taxon>Clostridia</taxon>
        <taxon>Lachnospirales</taxon>
        <taxon>Lachnospiraceae</taxon>
        <taxon>Kineothrix</taxon>
    </lineage>
</organism>
<keyword evidence="1" id="KW-0472">Membrane</keyword>
<dbReference type="OrthoDB" id="9801633at2"/>
<evidence type="ECO:0000313" key="2">
    <source>
        <dbReference type="EMBL" id="TCL54125.1"/>
    </source>
</evidence>
<keyword evidence="3" id="KW-1185">Reference proteome</keyword>
<name>A0A4R1QPA2_9FIRM</name>
<evidence type="ECO:0000256" key="1">
    <source>
        <dbReference type="SAM" id="Phobius"/>
    </source>
</evidence>
<dbReference type="InterPro" id="IPR019074">
    <property type="entry name" value="YabQ"/>
</dbReference>
<keyword evidence="1" id="KW-1133">Transmembrane helix</keyword>
<dbReference type="RefSeq" id="WP_051869703.1">
    <property type="nucleotide sequence ID" value="NZ_JPNB01000002.1"/>
</dbReference>
<proteinExistence type="predicted"/>